<evidence type="ECO:0000256" key="4">
    <source>
        <dbReference type="ARBA" id="ARBA00022989"/>
    </source>
</evidence>
<sequence length="151" mass="15499">MSAPARPPHRDVRLLGLVAMGGAVGSGLRYAVALALPWDAGSWPWATFAVNVVGAFLLGWLLEAVAMRGPETFALRRWRLFAGTGLLGGFTTYSSLALELERLLASGAWGVALGYAAGSLVLGTAAALAGLAAGRRTPPSTLGVLLRGGGR</sequence>
<keyword evidence="4 10" id="KW-1133">Transmembrane helix</keyword>
<evidence type="ECO:0000256" key="6">
    <source>
        <dbReference type="ARBA" id="ARBA00023303"/>
    </source>
</evidence>
<dbReference type="EMBL" id="CP002810">
    <property type="protein sequence ID" value="AEG45585.1"/>
    <property type="molecule type" value="Genomic_DNA"/>
</dbReference>
<proteinExistence type="inferred from homology"/>
<dbReference type="AlphaFoldDB" id="F6FW41"/>
<feature type="transmembrane region" description="Helical" evidence="10">
    <location>
        <begin position="43"/>
        <end position="66"/>
    </location>
</feature>
<evidence type="ECO:0000256" key="10">
    <source>
        <dbReference type="HAMAP-Rule" id="MF_00454"/>
    </source>
</evidence>
<dbReference type="eggNOG" id="COG0239">
    <property type="taxonomic scope" value="Bacteria"/>
</dbReference>
<evidence type="ECO:0000256" key="5">
    <source>
        <dbReference type="ARBA" id="ARBA00023136"/>
    </source>
</evidence>
<evidence type="ECO:0000313" key="12">
    <source>
        <dbReference type="Proteomes" id="UP000009236"/>
    </source>
</evidence>
<comment type="subcellular location">
    <subcellularLocation>
        <location evidence="1 10">Cell membrane</location>
        <topology evidence="1 10">Multi-pass membrane protein</topology>
    </subcellularLocation>
</comment>
<comment type="activity regulation">
    <text evidence="10">Na(+) is not transported, but it plays an essential structural role and its presence is essential for fluoride channel function.</text>
</comment>
<dbReference type="GO" id="GO:0062054">
    <property type="term" value="F:fluoride channel activity"/>
    <property type="evidence" value="ECO:0007669"/>
    <property type="project" value="UniProtKB-UniRule"/>
</dbReference>
<evidence type="ECO:0000256" key="7">
    <source>
        <dbReference type="ARBA" id="ARBA00035120"/>
    </source>
</evidence>
<keyword evidence="10" id="KW-0813">Transport</keyword>
<protein>
    <recommendedName>
        <fullName evidence="10">Fluoride-specific ion channel FluC</fullName>
    </recommendedName>
</protein>
<dbReference type="PANTHER" id="PTHR28259:SF1">
    <property type="entry name" value="FLUORIDE EXPORT PROTEIN 1-RELATED"/>
    <property type="match status" value="1"/>
</dbReference>
<dbReference type="GO" id="GO:0005886">
    <property type="term" value="C:plasma membrane"/>
    <property type="evidence" value="ECO:0007669"/>
    <property type="project" value="UniProtKB-SubCell"/>
</dbReference>
<evidence type="ECO:0000256" key="3">
    <source>
        <dbReference type="ARBA" id="ARBA00022692"/>
    </source>
</evidence>
<keyword evidence="6 10" id="KW-0407">Ion channel</keyword>
<evidence type="ECO:0000256" key="9">
    <source>
        <dbReference type="ARBA" id="ARBA00049940"/>
    </source>
</evidence>
<keyword evidence="3 10" id="KW-0812">Transmembrane</keyword>
<reference evidence="11 12" key="1">
    <citation type="submission" date="2011-05" db="EMBL/GenBank/DDBJ databases">
        <title>Complete sequence of Isoptericola variabilis 225.</title>
        <authorList>
            <consortium name="US DOE Joint Genome Institute"/>
            <person name="Lucas S."/>
            <person name="Han J."/>
            <person name="Lapidus A."/>
            <person name="Cheng J.-F."/>
            <person name="Goodwin L."/>
            <person name="Pitluck S."/>
            <person name="Peters L."/>
            <person name="Mikhailova N."/>
            <person name="Zeytun A."/>
            <person name="Han C."/>
            <person name="Tapia R."/>
            <person name="Land M."/>
            <person name="Hauser L."/>
            <person name="Kyrpides N."/>
            <person name="Ivanova N."/>
            <person name="Pagani I."/>
            <person name="Siebers A."/>
            <person name="Allgaier M."/>
            <person name="Thelen M."/>
            <person name="Hugenholtz P."/>
            <person name="Gladden J."/>
            <person name="Woyke T."/>
        </authorList>
    </citation>
    <scope>NUCLEOTIDE SEQUENCE [LARGE SCALE GENOMIC DNA]</scope>
    <source>
        <strain evidence="12">225</strain>
    </source>
</reference>
<gene>
    <name evidence="10" type="primary">fluC</name>
    <name evidence="10" type="synonym">crcB</name>
    <name evidence="11" type="ordered locus">Isova_2900</name>
</gene>
<dbReference type="RefSeq" id="WP_013839975.1">
    <property type="nucleotide sequence ID" value="NC_015588.1"/>
</dbReference>
<keyword evidence="12" id="KW-1185">Reference proteome</keyword>
<evidence type="ECO:0000256" key="2">
    <source>
        <dbReference type="ARBA" id="ARBA00022475"/>
    </source>
</evidence>
<dbReference type="PANTHER" id="PTHR28259">
    <property type="entry name" value="FLUORIDE EXPORT PROTEIN 1-RELATED"/>
    <property type="match status" value="1"/>
</dbReference>
<organism evidence="12">
    <name type="scientific">Isoptericola variabilis (strain 225)</name>
    <dbReference type="NCBI Taxonomy" id="743718"/>
    <lineage>
        <taxon>Bacteria</taxon>
        <taxon>Bacillati</taxon>
        <taxon>Actinomycetota</taxon>
        <taxon>Actinomycetes</taxon>
        <taxon>Micrococcales</taxon>
        <taxon>Promicromonosporaceae</taxon>
        <taxon>Isoptericola</taxon>
    </lineage>
</organism>
<feature type="transmembrane region" description="Helical" evidence="10">
    <location>
        <begin position="108"/>
        <end position="133"/>
    </location>
</feature>
<dbReference type="GO" id="GO:0046872">
    <property type="term" value="F:metal ion binding"/>
    <property type="evidence" value="ECO:0007669"/>
    <property type="project" value="UniProtKB-KW"/>
</dbReference>
<feature type="binding site" evidence="10">
    <location>
        <position position="88"/>
    </location>
    <ligand>
        <name>Na(+)</name>
        <dbReference type="ChEBI" id="CHEBI:29101"/>
        <note>structural</note>
    </ligand>
</feature>
<dbReference type="STRING" id="743718.Isova_2900"/>
<name>F6FW41_ISOV2</name>
<evidence type="ECO:0000313" key="11">
    <source>
        <dbReference type="EMBL" id="AEG45585.1"/>
    </source>
</evidence>
<dbReference type="KEGG" id="iva:Isova_2900"/>
<keyword evidence="5 10" id="KW-0472">Membrane</keyword>
<comment type="catalytic activity">
    <reaction evidence="8">
        <text>fluoride(in) = fluoride(out)</text>
        <dbReference type="Rhea" id="RHEA:76159"/>
        <dbReference type="ChEBI" id="CHEBI:17051"/>
    </reaction>
    <physiologicalReaction direction="left-to-right" evidence="8">
        <dbReference type="Rhea" id="RHEA:76160"/>
    </physiologicalReaction>
</comment>
<dbReference type="Proteomes" id="UP000009236">
    <property type="component" value="Chromosome"/>
</dbReference>
<keyword evidence="2 10" id="KW-1003">Cell membrane</keyword>
<comment type="function">
    <text evidence="9 10">Fluoride-specific ion channel. Important for reducing fluoride concentration in the cell, thus reducing its toxicity.</text>
</comment>
<keyword evidence="10" id="KW-0406">Ion transport</keyword>
<dbReference type="InterPro" id="IPR003691">
    <property type="entry name" value="FluC"/>
</dbReference>
<feature type="binding site" evidence="10">
    <location>
        <position position="91"/>
    </location>
    <ligand>
        <name>Na(+)</name>
        <dbReference type="ChEBI" id="CHEBI:29101"/>
        <note>structural</note>
    </ligand>
</feature>
<evidence type="ECO:0000256" key="8">
    <source>
        <dbReference type="ARBA" id="ARBA00035585"/>
    </source>
</evidence>
<dbReference type="HOGENOM" id="CLU_114342_1_1_11"/>
<keyword evidence="10" id="KW-0479">Metal-binding</keyword>
<comment type="similarity">
    <text evidence="7 10">Belongs to the fluoride channel Fluc/FEX (TC 1.A.43) family.</text>
</comment>
<dbReference type="GO" id="GO:0140114">
    <property type="term" value="P:cellular detoxification of fluoride"/>
    <property type="evidence" value="ECO:0007669"/>
    <property type="project" value="UniProtKB-UniRule"/>
</dbReference>
<accession>F6FW41</accession>
<dbReference type="Pfam" id="PF02537">
    <property type="entry name" value="CRCB"/>
    <property type="match status" value="1"/>
</dbReference>
<feature type="transmembrane region" description="Helical" evidence="10">
    <location>
        <begin position="12"/>
        <end position="31"/>
    </location>
</feature>
<evidence type="ECO:0000256" key="1">
    <source>
        <dbReference type="ARBA" id="ARBA00004651"/>
    </source>
</evidence>
<feature type="transmembrane region" description="Helical" evidence="10">
    <location>
        <begin position="78"/>
        <end position="96"/>
    </location>
</feature>
<keyword evidence="10" id="KW-0915">Sodium</keyword>
<dbReference type="HAMAP" id="MF_00454">
    <property type="entry name" value="FluC"/>
    <property type="match status" value="1"/>
</dbReference>